<dbReference type="GO" id="GO:0003863">
    <property type="term" value="F:branched-chain 2-oxo acid dehydrogenase activity"/>
    <property type="evidence" value="ECO:0007669"/>
    <property type="project" value="UniProtKB-EC"/>
</dbReference>
<keyword evidence="1" id="KW-0560">Oxidoreductase</keyword>
<evidence type="ECO:0000313" key="1">
    <source>
        <dbReference type="EMBL" id="VAW25798.1"/>
    </source>
</evidence>
<dbReference type="Gene3D" id="3.40.50.920">
    <property type="match status" value="1"/>
</dbReference>
<name>A0A3B0U644_9ZZZZ</name>
<gene>
    <name evidence="1" type="ORF">MNBD_BACTEROID06-688</name>
</gene>
<protein>
    <submittedName>
        <fullName evidence="1">Branched-chain alpha-keto acid dehydrogenase, E1 component, alpha subunit / Branched-chain alpha-keto acid dehydrogenase, E1 component, beta subunit</fullName>
        <ecNumber evidence="1">1.2.4.4</ecNumber>
    </submittedName>
</protein>
<feature type="non-terminal residue" evidence="1">
    <location>
        <position position="1"/>
    </location>
</feature>
<accession>A0A3B0U644</accession>
<dbReference type="EMBL" id="UOES01000021">
    <property type="protein sequence ID" value="VAW25798.1"/>
    <property type="molecule type" value="Genomic_DNA"/>
</dbReference>
<dbReference type="EC" id="1.2.4.4" evidence="1"/>
<dbReference type="AlphaFoldDB" id="A0A3B0U644"/>
<proteinExistence type="predicted"/>
<organism evidence="1">
    <name type="scientific">hydrothermal vent metagenome</name>
    <dbReference type="NCBI Taxonomy" id="652676"/>
    <lineage>
        <taxon>unclassified sequences</taxon>
        <taxon>metagenomes</taxon>
        <taxon>ecological metagenomes</taxon>
    </lineage>
</organism>
<sequence length="49" mass="5213">QECFTYLDAPVKIIGAANLPAIPLNKALEAQMLPNADKVAIAIGELLSY</sequence>
<dbReference type="InterPro" id="IPR009014">
    <property type="entry name" value="Transketo_C/PFOR_II"/>
</dbReference>
<reference evidence="1" key="1">
    <citation type="submission" date="2018-06" db="EMBL/GenBank/DDBJ databases">
        <authorList>
            <person name="Zhirakovskaya E."/>
        </authorList>
    </citation>
    <scope>NUCLEOTIDE SEQUENCE</scope>
</reference>